<evidence type="ECO:0008006" key="4">
    <source>
        <dbReference type="Google" id="ProtNLM"/>
    </source>
</evidence>
<proteinExistence type="predicted"/>
<dbReference type="RefSeq" id="XP_040803307.1">
    <property type="nucleotide sequence ID" value="XM_040942425.1"/>
</dbReference>
<evidence type="ECO:0000256" key="1">
    <source>
        <dbReference type="SAM" id="Phobius"/>
    </source>
</evidence>
<dbReference type="GeneID" id="63859758"/>
<dbReference type="OrthoDB" id="626167at2759"/>
<dbReference type="Proteomes" id="UP000249789">
    <property type="component" value="Unassembled WGS sequence"/>
</dbReference>
<accession>A0A8G1RSA8</accession>
<dbReference type="SUPFAM" id="SSF48403">
    <property type="entry name" value="Ankyrin repeat"/>
    <property type="match status" value="1"/>
</dbReference>
<name>A0A8G1RSA8_9EURO</name>
<protein>
    <recommendedName>
        <fullName evidence="4">Ankyrin</fullName>
    </recommendedName>
</protein>
<dbReference type="InterPro" id="IPR036770">
    <property type="entry name" value="Ankyrin_rpt-contain_sf"/>
</dbReference>
<dbReference type="AlphaFoldDB" id="A0A8G1RSA8"/>
<dbReference type="Pfam" id="PF12796">
    <property type="entry name" value="Ank_2"/>
    <property type="match status" value="1"/>
</dbReference>
<keyword evidence="3" id="KW-1185">Reference proteome</keyword>
<reference evidence="2 3" key="1">
    <citation type="submission" date="2018-02" db="EMBL/GenBank/DDBJ databases">
        <title>The genomes of Aspergillus section Nigri reveals drivers in fungal speciation.</title>
        <authorList>
            <consortium name="DOE Joint Genome Institute"/>
            <person name="Vesth T.C."/>
            <person name="Nybo J."/>
            <person name="Theobald S."/>
            <person name="Brandl J."/>
            <person name="Frisvad J.C."/>
            <person name="Nielsen K.F."/>
            <person name="Lyhne E.K."/>
            <person name="Kogle M.E."/>
            <person name="Kuo A."/>
            <person name="Riley R."/>
            <person name="Clum A."/>
            <person name="Nolan M."/>
            <person name="Lipzen A."/>
            <person name="Salamov A."/>
            <person name="Henrissat B."/>
            <person name="Wiebenga A."/>
            <person name="De vries R.P."/>
            <person name="Grigoriev I.V."/>
            <person name="Mortensen U.H."/>
            <person name="Andersen M.R."/>
            <person name="Baker S.E."/>
        </authorList>
    </citation>
    <scope>NUCLEOTIDE SEQUENCE [LARGE SCALE GENOMIC DNA]</scope>
    <source>
        <strain evidence="2 3">CBS 313.89</strain>
    </source>
</reference>
<evidence type="ECO:0000313" key="3">
    <source>
        <dbReference type="Proteomes" id="UP000249789"/>
    </source>
</evidence>
<keyword evidence="1" id="KW-0472">Membrane</keyword>
<feature type="transmembrane region" description="Helical" evidence="1">
    <location>
        <begin position="59"/>
        <end position="81"/>
    </location>
</feature>
<dbReference type="InterPro" id="IPR002110">
    <property type="entry name" value="Ankyrin_rpt"/>
</dbReference>
<organism evidence="2 3">
    <name type="scientific">Aspergillus fijiensis CBS 313.89</name>
    <dbReference type="NCBI Taxonomy" id="1448319"/>
    <lineage>
        <taxon>Eukaryota</taxon>
        <taxon>Fungi</taxon>
        <taxon>Dikarya</taxon>
        <taxon>Ascomycota</taxon>
        <taxon>Pezizomycotina</taxon>
        <taxon>Eurotiomycetes</taxon>
        <taxon>Eurotiomycetidae</taxon>
        <taxon>Eurotiales</taxon>
        <taxon>Aspergillaceae</taxon>
        <taxon>Aspergillus</taxon>
    </lineage>
</organism>
<dbReference type="EMBL" id="KZ824633">
    <property type="protein sequence ID" value="RAK79297.1"/>
    <property type="molecule type" value="Genomic_DNA"/>
</dbReference>
<keyword evidence="1" id="KW-0812">Transmembrane</keyword>
<keyword evidence="1" id="KW-1133">Transmembrane helix</keyword>
<dbReference type="Gene3D" id="1.25.40.20">
    <property type="entry name" value="Ankyrin repeat-containing domain"/>
    <property type="match status" value="1"/>
</dbReference>
<sequence length="123" mass="13429">MSGGGRAVTPPVRRRCQCGRCLWTHAYFLGLNQGQASDRSSFTGTRCVASVFPHSPGGYLLMCAAKQGWLLVVMVLIVFGADPAVRNSLGRTALAWAVRNKHDGIQSVLYAYILQRELSMRGD</sequence>
<dbReference type="VEuPathDB" id="FungiDB:BO72DRAFT_41020"/>
<evidence type="ECO:0000313" key="2">
    <source>
        <dbReference type="EMBL" id="RAK79297.1"/>
    </source>
</evidence>
<gene>
    <name evidence="2" type="ORF">BO72DRAFT_41020</name>
</gene>